<dbReference type="AlphaFoldDB" id="A0A0E9RVD1"/>
<dbReference type="EMBL" id="GBXM01076132">
    <property type="protein sequence ID" value="JAH32445.1"/>
    <property type="molecule type" value="Transcribed_RNA"/>
</dbReference>
<reference evidence="1" key="2">
    <citation type="journal article" date="2015" name="Fish Shellfish Immunol.">
        <title>Early steps in the European eel (Anguilla anguilla)-Vibrio vulnificus interaction in the gills: Role of the RtxA13 toxin.</title>
        <authorList>
            <person name="Callol A."/>
            <person name="Pajuelo D."/>
            <person name="Ebbesson L."/>
            <person name="Teles M."/>
            <person name="MacKenzie S."/>
            <person name="Amaro C."/>
        </authorList>
    </citation>
    <scope>NUCLEOTIDE SEQUENCE</scope>
</reference>
<name>A0A0E9RVD1_ANGAN</name>
<evidence type="ECO:0000313" key="1">
    <source>
        <dbReference type="EMBL" id="JAH32445.1"/>
    </source>
</evidence>
<reference evidence="1" key="1">
    <citation type="submission" date="2014-11" db="EMBL/GenBank/DDBJ databases">
        <authorList>
            <person name="Amaro Gonzalez C."/>
        </authorList>
    </citation>
    <scope>NUCLEOTIDE SEQUENCE</scope>
</reference>
<organism evidence="1">
    <name type="scientific">Anguilla anguilla</name>
    <name type="common">European freshwater eel</name>
    <name type="synonym">Muraena anguilla</name>
    <dbReference type="NCBI Taxonomy" id="7936"/>
    <lineage>
        <taxon>Eukaryota</taxon>
        <taxon>Metazoa</taxon>
        <taxon>Chordata</taxon>
        <taxon>Craniata</taxon>
        <taxon>Vertebrata</taxon>
        <taxon>Euteleostomi</taxon>
        <taxon>Actinopterygii</taxon>
        <taxon>Neopterygii</taxon>
        <taxon>Teleostei</taxon>
        <taxon>Anguilliformes</taxon>
        <taxon>Anguillidae</taxon>
        <taxon>Anguilla</taxon>
    </lineage>
</organism>
<protein>
    <submittedName>
        <fullName evidence="1">Uncharacterized protein</fullName>
    </submittedName>
</protein>
<sequence>MHIRKFEMTTTSKICKCNMIQKCHLGNSLVWSHL</sequence>
<proteinExistence type="predicted"/>
<accession>A0A0E9RVD1</accession>